<dbReference type="RefSeq" id="WP_200484042.1">
    <property type="nucleotide sequence ID" value="NZ_JAEPIV010000001.1"/>
</dbReference>
<reference evidence="1 2" key="1">
    <citation type="submission" date="2021-01" db="EMBL/GenBank/DDBJ databases">
        <title>Azospirillum sp. YIM DDC1 draft genome.</title>
        <authorList>
            <person name="Wang Y.-X."/>
        </authorList>
    </citation>
    <scope>NUCLEOTIDE SEQUENCE [LARGE SCALE GENOMIC DNA]</scope>
    <source>
        <strain evidence="1 2">YIM DDC1</strain>
    </source>
</reference>
<accession>A0ABS1HS86</accession>
<proteinExistence type="predicted"/>
<comment type="caution">
    <text evidence="1">The sequence shown here is derived from an EMBL/GenBank/DDBJ whole genome shotgun (WGS) entry which is preliminary data.</text>
</comment>
<gene>
    <name evidence="1" type="ORF">JJL56_02290</name>
</gene>
<evidence type="ECO:0000313" key="1">
    <source>
        <dbReference type="EMBL" id="MBK4717689.1"/>
    </source>
</evidence>
<dbReference type="Proteomes" id="UP000654452">
    <property type="component" value="Unassembled WGS sequence"/>
</dbReference>
<protein>
    <submittedName>
        <fullName evidence="1">Uncharacterized protein</fullName>
    </submittedName>
</protein>
<keyword evidence="2" id="KW-1185">Reference proteome</keyword>
<dbReference type="EMBL" id="JAEPIV010000001">
    <property type="protein sequence ID" value="MBK4717689.1"/>
    <property type="molecule type" value="Genomic_DNA"/>
</dbReference>
<sequence>MTSQFIQTAFTDYTAFVNALSAHAANAVKTKGRHLERNNAARFPVFAKAYARKIITPDLWEGLNGNAKAQEFAASAYFLDHQVLIGEIPAHLHDVKFESLLQRAWSEIYMAEHGIDSEGYDEFLGLAVEYAEKRLNDFIPRFDDATKALVEQGTAVKDFLDKIADHAAWFLPVEAWEACKDDAETLAEFHEMLFLHVYADMFEAVEDTPAEPTPARTKGKKSTSRR</sequence>
<evidence type="ECO:0000313" key="2">
    <source>
        <dbReference type="Proteomes" id="UP000654452"/>
    </source>
</evidence>
<name>A0ABS1HS86_9PROT</name>
<organism evidence="1 2">
    <name type="scientific">Azospirillum aestuarii</name>
    <dbReference type="NCBI Taxonomy" id="2802052"/>
    <lineage>
        <taxon>Bacteria</taxon>
        <taxon>Pseudomonadati</taxon>
        <taxon>Pseudomonadota</taxon>
        <taxon>Alphaproteobacteria</taxon>
        <taxon>Rhodospirillales</taxon>
        <taxon>Azospirillaceae</taxon>
        <taxon>Azospirillum</taxon>
    </lineage>
</organism>